<name>A0ABW0AA42_9ACTN</name>
<dbReference type="RefSeq" id="WP_382050911.1">
    <property type="nucleotide sequence ID" value="NZ_JBHSKJ010000035.1"/>
</dbReference>
<evidence type="ECO:0000256" key="1">
    <source>
        <dbReference type="SAM" id="MobiDB-lite"/>
    </source>
</evidence>
<evidence type="ECO:0000313" key="2">
    <source>
        <dbReference type="EMBL" id="MFC5149911.1"/>
    </source>
</evidence>
<organism evidence="2 3">
    <name type="scientific">Streptomyces aureoversilis</name>
    <dbReference type="NCBI Taxonomy" id="67277"/>
    <lineage>
        <taxon>Bacteria</taxon>
        <taxon>Bacillati</taxon>
        <taxon>Actinomycetota</taxon>
        <taxon>Actinomycetes</taxon>
        <taxon>Kitasatosporales</taxon>
        <taxon>Streptomycetaceae</taxon>
        <taxon>Streptomyces</taxon>
    </lineage>
</organism>
<keyword evidence="3" id="KW-1185">Reference proteome</keyword>
<protein>
    <submittedName>
        <fullName evidence="2">XRE family transcriptional regulator</fullName>
    </submittedName>
</protein>
<evidence type="ECO:0000313" key="3">
    <source>
        <dbReference type="Proteomes" id="UP001596222"/>
    </source>
</evidence>
<sequence>MGNEPAAGNALFVAARVRRGWHTTPDFTEAYGRHAAAMGERATISLRQARRWESGRPAWPNRDARRVLVAMFGMELEDLGFTRSPARHQEPAGHGPGHGILGKNTPGRHRPDLGVLAHAPLLDTAGLEHLADSVAGARRYNDSLLLTHLRTALDEAARADGRWGPRQVLPVALGIVGATDATARERPAIRRELLALGARAAEFTAWVHRDGGAPPQATTYWHDRAIEWAVLAGDGPMHAYILLRRAQVTDRHDALRMRDLAHVAARGPWRLPPRARAEALQQEARALALTGAPHDQVTRTLDEAHEALTDAPPPQPATCTGPLCAGYTADRLMAQSAICHRGGGQPAHAVALLRQHLPTATFAPRDRAFFTAHLAGALAAVGEVDDAATTGMEVLRLAAAPHFGQALGELRRTLAALRPHARRPAVRELRQALAAVSA</sequence>
<accession>A0ABW0AA42</accession>
<reference evidence="3" key="1">
    <citation type="journal article" date="2019" name="Int. J. Syst. Evol. Microbiol.">
        <title>The Global Catalogue of Microorganisms (GCM) 10K type strain sequencing project: providing services to taxonomists for standard genome sequencing and annotation.</title>
        <authorList>
            <consortium name="The Broad Institute Genomics Platform"/>
            <consortium name="The Broad Institute Genome Sequencing Center for Infectious Disease"/>
            <person name="Wu L."/>
            <person name="Ma J."/>
        </authorList>
    </citation>
    <scope>NUCLEOTIDE SEQUENCE [LARGE SCALE GENOMIC DNA]</scope>
    <source>
        <strain evidence="3">CGMCC 4.1641</strain>
    </source>
</reference>
<gene>
    <name evidence="2" type="ORF">ACFPP6_35205</name>
</gene>
<feature type="region of interest" description="Disordered" evidence="1">
    <location>
        <begin position="86"/>
        <end position="108"/>
    </location>
</feature>
<comment type="caution">
    <text evidence="2">The sequence shown here is derived from an EMBL/GenBank/DDBJ whole genome shotgun (WGS) entry which is preliminary data.</text>
</comment>
<proteinExistence type="predicted"/>
<dbReference type="EMBL" id="JBHSKJ010000035">
    <property type="protein sequence ID" value="MFC5149911.1"/>
    <property type="molecule type" value="Genomic_DNA"/>
</dbReference>
<dbReference type="Proteomes" id="UP001596222">
    <property type="component" value="Unassembled WGS sequence"/>
</dbReference>